<evidence type="ECO:0000259" key="14">
    <source>
        <dbReference type="PROSITE" id="PS50228"/>
    </source>
</evidence>
<name>A0ABD0VWH0_DENTH</name>
<evidence type="ECO:0000256" key="7">
    <source>
        <dbReference type="ARBA" id="ARBA00022729"/>
    </source>
</evidence>
<dbReference type="PRINTS" id="PR00742">
    <property type="entry name" value="GLHYDRLASE35"/>
</dbReference>
<dbReference type="GO" id="GO:0048046">
    <property type="term" value="C:apoplast"/>
    <property type="evidence" value="ECO:0007669"/>
    <property type="project" value="UniProtKB-SubCell"/>
</dbReference>
<comment type="subcellular location">
    <subcellularLocation>
        <location evidence="2">Secreted</location>
        <location evidence="2">Extracellular space</location>
        <location evidence="2">Apoplast</location>
    </subcellularLocation>
</comment>
<proteinExistence type="inferred from homology"/>
<comment type="similarity">
    <text evidence="3 12">Belongs to the glycosyl hydrolase 35 family.</text>
</comment>
<keyword evidence="6" id="KW-0964">Secreted</keyword>
<dbReference type="InterPro" id="IPR017853">
    <property type="entry name" value="GH"/>
</dbReference>
<dbReference type="InterPro" id="IPR000922">
    <property type="entry name" value="Lectin_gal-bd_dom"/>
</dbReference>
<dbReference type="InterPro" id="IPR008979">
    <property type="entry name" value="Galactose-bd-like_sf"/>
</dbReference>
<evidence type="ECO:0000256" key="10">
    <source>
        <dbReference type="ARBA" id="ARBA00023295"/>
    </source>
</evidence>
<keyword evidence="8 11" id="KW-0378">Hydrolase</keyword>
<dbReference type="PROSITE" id="PS01182">
    <property type="entry name" value="GLYCOSYL_HYDROL_F35"/>
    <property type="match status" value="1"/>
</dbReference>
<evidence type="ECO:0000313" key="15">
    <source>
        <dbReference type="EMBL" id="KAL0928745.1"/>
    </source>
</evidence>
<dbReference type="InterPro" id="IPR001944">
    <property type="entry name" value="Glycoside_Hdrlase_35"/>
</dbReference>
<protein>
    <recommendedName>
        <fullName evidence="4 11">Beta-galactosidase</fullName>
        <ecNumber evidence="4 11">3.2.1.23</ecNumber>
    </recommendedName>
</protein>
<dbReference type="Proteomes" id="UP001552299">
    <property type="component" value="Unassembled WGS sequence"/>
</dbReference>
<keyword evidence="5" id="KW-0052">Apoplast</keyword>
<feature type="chain" id="PRO_5044764125" description="Beta-galactosidase" evidence="13">
    <location>
        <begin position="21"/>
        <end position="967"/>
    </location>
</feature>
<evidence type="ECO:0000256" key="2">
    <source>
        <dbReference type="ARBA" id="ARBA00004271"/>
    </source>
</evidence>
<keyword evidence="7 13" id="KW-0732">Signal</keyword>
<evidence type="ECO:0000256" key="5">
    <source>
        <dbReference type="ARBA" id="ARBA00022523"/>
    </source>
</evidence>
<dbReference type="FunFam" id="3.20.20.80:FF:000098">
    <property type="entry name" value="Beta-galactosidase"/>
    <property type="match status" value="1"/>
</dbReference>
<dbReference type="SUPFAM" id="SSF49785">
    <property type="entry name" value="Galactose-binding domain-like"/>
    <property type="match status" value="2"/>
</dbReference>
<dbReference type="SUPFAM" id="SSF51445">
    <property type="entry name" value="(Trans)glycosidases"/>
    <property type="match status" value="1"/>
</dbReference>
<feature type="domain" description="SUEL-type lectin" evidence="14">
    <location>
        <begin position="717"/>
        <end position="767"/>
    </location>
</feature>
<keyword evidence="10 11" id="KW-0326">Glycosidase</keyword>
<comment type="caution">
    <text evidence="15">The sequence shown here is derived from an EMBL/GenBank/DDBJ whole genome shotgun (WGS) entry which is preliminary data.</text>
</comment>
<organism evidence="15 16">
    <name type="scientific">Dendrobium thyrsiflorum</name>
    <name type="common">Pinecone-like raceme dendrobium</name>
    <name type="synonym">Orchid</name>
    <dbReference type="NCBI Taxonomy" id="117978"/>
    <lineage>
        <taxon>Eukaryota</taxon>
        <taxon>Viridiplantae</taxon>
        <taxon>Streptophyta</taxon>
        <taxon>Embryophyta</taxon>
        <taxon>Tracheophyta</taxon>
        <taxon>Spermatophyta</taxon>
        <taxon>Magnoliopsida</taxon>
        <taxon>Liliopsida</taxon>
        <taxon>Asparagales</taxon>
        <taxon>Orchidaceae</taxon>
        <taxon>Epidendroideae</taxon>
        <taxon>Malaxideae</taxon>
        <taxon>Dendrobiinae</taxon>
        <taxon>Dendrobium</taxon>
    </lineage>
</organism>
<dbReference type="Pfam" id="PF17834">
    <property type="entry name" value="GHD"/>
    <property type="match status" value="1"/>
</dbReference>
<dbReference type="CDD" id="cd22842">
    <property type="entry name" value="Gal_Rha_Lectin_BGal"/>
    <property type="match status" value="1"/>
</dbReference>
<evidence type="ECO:0000256" key="1">
    <source>
        <dbReference type="ARBA" id="ARBA00001412"/>
    </source>
</evidence>
<reference evidence="15 16" key="1">
    <citation type="journal article" date="2024" name="Plant Biotechnol. J.">
        <title>Dendrobium thyrsiflorum genome and its molecular insights into genes involved in important horticultural traits.</title>
        <authorList>
            <person name="Chen B."/>
            <person name="Wang J.Y."/>
            <person name="Zheng P.J."/>
            <person name="Li K.L."/>
            <person name="Liang Y.M."/>
            <person name="Chen X.F."/>
            <person name="Zhang C."/>
            <person name="Zhao X."/>
            <person name="He X."/>
            <person name="Zhang G.Q."/>
            <person name="Liu Z.J."/>
            <person name="Xu Q."/>
        </authorList>
    </citation>
    <scope>NUCLEOTIDE SEQUENCE [LARGE SCALE GENOMIC DNA]</scope>
    <source>
        <strain evidence="15">GZMU011</strain>
    </source>
</reference>
<evidence type="ECO:0000256" key="8">
    <source>
        <dbReference type="ARBA" id="ARBA00022801"/>
    </source>
</evidence>
<dbReference type="Pfam" id="PF21467">
    <property type="entry name" value="BetaGal_gal-bd"/>
    <property type="match status" value="1"/>
</dbReference>
<evidence type="ECO:0000256" key="13">
    <source>
        <dbReference type="SAM" id="SignalP"/>
    </source>
</evidence>
<gene>
    <name evidence="15" type="ORF">M5K25_000664</name>
</gene>
<dbReference type="GO" id="GO:0004565">
    <property type="term" value="F:beta-galactosidase activity"/>
    <property type="evidence" value="ECO:0007669"/>
    <property type="project" value="UniProtKB-EC"/>
</dbReference>
<sequence>MKLAAIVVTTLLMMAIMAEGGDVSYDGRALLIDGTRRILFSGSIHYPRSTPNMWPSLIANAKSGGLDVVQTYVFWNIHEPIQGQYNFEGRFDLVRFIKEIRGQGLFVSLRIGPFIEAEWNYGGFPFWLHDIPGIVYRSDNEPFKMCMQRFVSKIVQMMKDENLYASQGGPIILSQIENEYQTIEQAFHGKGPAYVKWAANMAVNLQTGVPWMMCKQEDAPDPVINTCNGMRCGETFTGPNSPNKPSLWTENWTSFYQVYGEEPYIRSAEDIAFAVALFLAKRKGSFVNYYMYHGGTNFGKSSSSYIITAYYDQAPLDEYGLIWQPKWAHLKELHAAIKLNSEPLLNGKYINFSIGQAQEAHVFQTDTGKCLAFLINQDLVHEATVQFQNTTYELPQKSISILSNCNNVAFNTAKVSAQYGTRSTKTVEIFNQASRWKVAMETIPTTNSSTWVENELIEQMAATKDSTDYLWYLTRYNNTSGNQNNMIQVDSLAHVIHAFVNNEYVGTVHGNHGSRDAFVLSKAISLNNGQNDISLLSVMVGLPDSGAFLERRVAGLRRVRISNSNDQSEDLSNNQWTYQVGLSGEKSNVFTEQGTKVTDWKTVESFSSQPLVWYMARFDAPLGDEPLALNLISMGKGEVWINGQSIGRYWVSFKTPKGGPSQSLYHVPRSFLKPSGNLLVLFEEMGGNPSTITLEAISVTGICGRVSESYPKSIVSLNKYPSVKLHCPNGRTISSIEFASYGSPVGNCDSYSVGSCHSATSRTIVEKVEVDAQFLYRLENLVMILAQAPPSPFSLLQNANDHKRNIHPPNLVPIPYRVRIFKKTTQEFIQHWLVHILNRLKKIKKFSFDSFFWSLDSYNEYKVKQLMQKFISLLRKKQKHLTVFESLVKFDYNTEYICTSQNETTWITIRKRGIKIRDHPNSDFSNLMVKLNISMRRTQRHQIQFNPSPNGFKSKDKSLFESFEALI</sequence>
<evidence type="ECO:0000256" key="9">
    <source>
        <dbReference type="ARBA" id="ARBA00023180"/>
    </source>
</evidence>
<dbReference type="PANTHER" id="PTHR23421">
    <property type="entry name" value="BETA-GALACTOSIDASE RELATED"/>
    <property type="match status" value="1"/>
</dbReference>
<dbReference type="InterPro" id="IPR031330">
    <property type="entry name" value="Gly_Hdrlase_35_cat"/>
</dbReference>
<comment type="catalytic activity">
    <reaction evidence="1 11">
        <text>Hydrolysis of terminal non-reducing beta-D-galactose residues in beta-D-galactosides.</text>
        <dbReference type="EC" id="3.2.1.23"/>
    </reaction>
</comment>
<dbReference type="EC" id="3.2.1.23" evidence="4 11"/>
<dbReference type="AlphaFoldDB" id="A0ABD0VWH0"/>
<evidence type="ECO:0000256" key="4">
    <source>
        <dbReference type="ARBA" id="ARBA00012756"/>
    </source>
</evidence>
<dbReference type="PROSITE" id="PS50228">
    <property type="entry name" value="SUEL_LECTIN"/>
    <property type="match status" value="1"/>
</dbReference>
<dbReference type="Gene3D" id="3.20.20.80">
    <property type="entry name" value="Glycosidases"/>
    <property type="match status" value="1"/>
</dbReference>
<evidence type="ECO:0000256" key="11">
    <source>
        <dbReference type="RuleBase" id="RU000675"/>
    </source>
</evidence>
<evidence type="ECO:0000256" key="12">
    <source>
        <dbReference type="RuleBase" id="RU003679"/>
    </source>
</evidence>
<evidence type="ECO:0000313" key="16">
    <source>
        <dbReference type="Proteomes" id="UP001552299"/>
    </source>
</evidence>
<keyword evidence="9" id="KW-0325">Glycoprotein</keyword>
<dbReference type="InterPro" id="IPR048913">
    <property type="entry name" value="BetaGal_gal-bd"/>
</dbReference>
<feature type="signal peptide" evidence="13">
    <location>
        <begin position="1"/>
        <end position="20"/>
    </location>
</feature>
<evidence type="ECO:0000256" key="6">
    <source>
        <dbReference type="ARBA" id="ARBA00022525"/>
    </source>
</evidence>
<dbReference type="Pfam" id="PF01301">
    <property type="entry name" value="Glyco_hydro_35"/>
    <property type="match status" value="1"/>
</dbReference>
<dbReference type="InterPro" id="IPR041392">
    <property type="entry name" value="GHD"/>
</dbReference>
<dbReference type="InterPro" id="IPR019801">
    <property type="entry name" value="Glyco_hydro_35_CS"/>
</dbReference>
<keyword evidence="16" id="KW-1185">Reference proteome</keyword>
<dbReference type="Gene3D" id="2.60.120.260">
    <property type="entry name" value="Galactose-binding domain-like"/>
    <property type="match status" value="2"/>
</dbReference>
<evidence type="ECO:0000256" key="3">
    <source>
        <dbReference type="ARBA" id="ARBA00009809"/>
    </source>
</evidence>
<dbReference type="EMBL" id="JANQDX010000001">
    <property type="protein sequence ID" value="KAL0928745.1"/>
    <property type="molecule type" value="Genomic_DNA"/>
</dbReference>
<dbReference type="FunFam" id="2.60.120.260:FF:000050">
    <property type="entry name" value="Beta-galactosidase"/>
    <property type="match status" value="1"/>
</dbReference>
<accession>A0ABD0VWH0</accession>